<evidence type="ECO:0000313" key="1">
    <source>
        <dbReference type="EMBL" id="OBV09954.1"/>
    </source>
</evidence>
<dbReference type="EMBL" id="LZYB01000009">
    <property type="protein sequence ID" value="OBV09954.1"/>
    <property type="molecule type" value="Genomic_DNA"/>
</dbReference>
<reference evidence="1 2" key="1">
    <citation type="submission" date="2016-06" db="EMBL/GenBank/DDBJ databases">
        <title>Genome sequence of Porphyrobacter dokdonensis DSW-74.</title>
        <authorList>
            <person name="Kim J.F."/>
            <person name="Song J.Y."/>
        </authorList>
    </citation>
    <scope>NUCLEOTIDE SEQUENCE [LARGE SCALE GENOMIC DNA]</scope>
    <source>
        <strain evidence="1 2">DSW-74</strain>
    </source>
</reference>
<comment type="caution">
    <text evidence="1">The sequence shown here is derived from an EMBL/GenBank/DDBJ whole genome shotgun (WGS) entry which is preliminary data.</text>
</comment>
<sequence length="52" mass="6064">MSLGYGQHHLMITKTRHEVIHAHAGLRRVVIHRFDPDHAISSKWRVAPSKER</sequence>
<dbReference type="Proteomes" id="UP000092484">
    <property type="component" value="Unassembled WGS sequence"/>
</dbReference>
<protein>
    <submittedName>
        <fullName evidence="1">Uncharacterized protein</fullName>
    </submittedName>
</protein>
<organism evidence="1 2">
    <name type="scientific">Erythrobacter dokdonensis DSW-74</name>
    <dbReference type="NCBI Taxonomy" id="1300349"/>
    <lineage>
        <taxon>Bacteria</taxon>
        <taxon>Pseudomonadati</taxon>
        <taxon>Pseudomonadota</taxon>
        <taxon>Alphaproteobacteria</taxon>
        <taxon>Sphingomonadales</taxon>
        <taxon>Erythrobacteraceae</taxon>
        <taxon>Erythrobacter/Porphyrobacter group</taxon>
        <taxon>Erythrobacter</taxon>
    </lineage>
</organism>
<name>A0A1A7BBT3_9SPHN</name>
<dbReference type="STRING" id="1300349.I603_2850"/>
<accession>A0A1A7BBT3</accession>
<gene>
    <name evidence="1" type="ORF">I603_2850</name>
</gene>
<keyword evidence="2" id="KW-1185">Reference proteome</keyword>
<evidence type="ECO:0000313" key="2">
    <source>
        <dbReference type="Proteomes" id="UP000092484"/>
    </source>
</evidence>
<dbReference type="AlphaFoldDB" id="A0A1A7BBT3"/>
<proteinExistence type="predicted"/>